<evidence type="ECO:0000256" key="8">
    <source>
        <dbReference type="SAM" id="Phobius"/>
    </source>
</evidence>
<dbReference type="PROSITE" id="PS50125">
    <property type="entry name" value="GUANYLATE_CYCLASE_2"/>
    <property type="match status" value="1"/>
</dbReference>
<evidence type="ECO:0000256" key="3">
    <source>
        <dbReference type="ARBA" id="ARBA00022475"/>
    </source>
</evidence>
<dbReference type="InterPro" id="IPR029787">
    <property type="entry name" value="Nucleotide_cyclase"/>
</dbReference>
<evidence type="ECO:0000256" key="5">
    <source>
        <dbReference type="ARBA" id="ARBA00022989"/>
    </source>
</evidence>
<feature type="domain" description="Guanylate cyclase" evidence="9">
    <location>
        <begin position="465"/>
        <end position="598"/>
    </location>
</feature>
<evidence type="ECO:0000259" key="9">
    <source>
        <dbReference type="PROSITE" id="PS50125"/>
    </source>
</evidence>
<keyword evidence="4 8" id="KW-0812">Transmembrane</keyword>
<dbReference type="RefSeq" id="WP_128979598.1">
    <property type="nucleotide sequence ID" value="NZ_PDKJ01000003.1"/>
</dbReference>
<dbReference type="InterPro" id="IPR001054">
    <property type="entry name" value="A/G_cyclase"/>
</dbReference>
<organism evidence="10 11">
    <name type="scientific">Halarcobacter ebronensis</name>
    <dbReference type="NCBI Taxonomy" id="1462615"/>
    <lineage>
        <taxon>Bacteria</taxon>
        <taxon>Pseudomonadati</taxon>
        <taxon>Campylobacterota</taxon>
        <taxon>Epsilonproteobacteria</taxon>
        <taxon>Campylobacterales</taxon>
        <taxon>Arcobacteraceae</taxon>
        <taxon>Halarcobacter</taxon>
    </lineage>
</organism>
<feature type="transmembrane region" description="Helical" evidence="8">
    <location>
        <begin position="403"/>
        <end position="424"/>
    </location>
</feature>
<dbReference type="GO" id="GO:0035556">
    <property type="term" value="P:intracellular signal transduction"/>
    <property type="evidence" value="ECO:0007669"/>
    <property type="project" value="InterPro"/>
</dbReference>
<dbReference type="AlphaFoldDB" id="A0A4Q0YJX4"/>
<dbReference type="SMART" id="SM01080">
    <property type="entry name" value="CHASE2"/>
    <property type="match status" value="1"/>
</dbReference>
<keyword evidence="6 8" id="KW-0472">Membrane</keyword>
<dbReference type="Proteomes" id="UP000290172">
    <property type="component" value="Unassembled WGS sequence"/>
</dbReference>
<feature type="coiled-coil region" evidence="7">
    <location>
        <begin position="528"/>
        <end position="555"/>
    </location>
</feature>
<dbReference type="SUPFAM" id="SSF55073">
    <property type="entry name" value="Nucleotide cyclase"/>
    <property type="match status" value="1"/>
</dbReference>
<dbReference type="InterPro" id="IPR050697">
    <property type="entry name" value="Adenylyl/Guanylyl_Cyclase_3/4"/>
</dbReference>
<evidence type="ECO:0000256" key="7">
    <source>
        <dbReference type="SAM" id="Coils"/>
    </source>
</evidence>
<sequence>MNKKLIKKILLFLFLGILLATTLTSIYINFDKLPNSLDNRLRDYFFTIRGTIKDNESVVIIDVDEASLAEVGQWPWSRPKVSELLEKLTQANTAIIAFDIVFAEPDKSSPHRVFKKYNINFPNPPNYDKILGETVSNTPTILGYVFEFSKEKYTNKKAPTVPAIFVEKNKHLGDDYLLKAQGTILNVPEIQDLAYSSGFFNNIPDDSGIIRSVPLVISYNNFIYPSLALEIMRVITQTQKVIINYDEYGVENIKLNNITIPTDRYGRLLLNFRGGEKTFKYYSAKDVLNGKITQKELEGKIAIIGTSAAGLLDLRATPFDSVYPGVEVHANVIDNILQGDFLSKPSWIDGLNILLIFFLSIVTVLFITFSPFWLNPILSLTLLMGTLFGLYEAMFKYGLILNIFFPVVTIALGIILATLVNYFSEIKKREAIKKKFASKVSKSVMDNLLKNMDSNEFQAMEKEVTIFFSDVRGFTNISEQMGNAKELIQYLNEYMEPMSNIITKYEGTIDKYIGDAIMAYWNAPANVKNHQDKAVQAALEQLKELNKLNKKLKETNLPLIDIGIGINTGLAIVGEMGSIGRSDYTVIGDPINLGSRIEALCKYYGSKINISNYTKDKLKDKYIFRFLDSVKVKGKTKPVEIWQVIGYGRPNKKLQIELEKYNIALKLYKDNKFLEAKKQFIDLIKNKSNLNKNIYEIYRERCEKYILNPQNDFEDIFEHKTKK</sequence>
<comment type="caution">
    <text evidence="10">The sequence shown here is derived from an EMBL/GenBank/DDBJ whole genome shotgun (WGS) entry which is preliminary data.</text>
</comment>
<evidence type="ECO:0000313" key="11">
    <source>
        <dbReference type="Proteomes" id="UP000290172"/>
    </source>
</evidence>
<dbReference type="PANTHER" id="PTHR43081:SF1">
    <property type="entry name" value="ADENYLATE CYCLASE, TERMINAL-DIFFERENTIATION SPECIFIC"/>
    <property type="match status" value="1"/>
</dbReference>
<keyword evidence="7" id="KW-0175">Coiled coil</keyword>
<dbReference type="SMART" id="SM00044">
    <property type="entry name" value="CYCc"/>
    <property type="match status" value="1"/>
</dbReference>
<dbReference type="GO" id="GO:0006171">
    <property type="term" value="P:cAMP biosynthetic process"/>
    <property type="evidence" value="ECO:0007669"/>
    <property type="project" value="TreeGrafter"/>
</dbReference>
<dbReference type="InterPro" id="IPR007890">
    <property type="entry name" value="CHASE2"/>
</dbReference>
<reference evidence="10 11" key="1">
    <citation type="submission" date="2017-10" db="EMBL/GenBank/DDBJ databases">
        <title>Genomics of the genus Arcobacter.</title>
        <authorList>
            <person name="Perez-Cataluna A."/>
            <person name="Figueras M.J."/>
        </authorList>
    </citation>
    <scope>NUCLEOTIDE SEQUENCE [LARGE SCALE GENOMIC DNA]</scope>
    <source>
        <strain evidence="10 11">CECT 8993</strain>
    </source>
</reference>
<evidence type="ECO:0000256" key="1">
    <source>
        <dbReference type="ARBA" id="ARBA00004196"/>
    </source>
</evidence>
<evidence type="ECO:0000256" key="4">
    <source>
        <dbReference type="ARBA" id="ARBA00022692"/>
    </source>
</evidence>
<dbReference type="Gene3D" id="3.30.70.1230">
    <property type="entry name" value="Nucleotide cyclase"/>
    <property type="match status" value="1"/>
</dbReference>
<feature type="transmembrane region" description="Helical" evidence="8">
    <location>
        <begin position="372"/>
        <end position="391"/>
    </location>
</feature>
<dbReference type="GO" id="GO:0004016">
    <property type="term" value="F:adenylate cyclase activity"/>
    <property type="evidence" value="ECO:0007669"/>
    <property type="project" value="UniProtKB-ARBA"/>
</dbReference>
<keyword evidence="3" id="KW-1003">Cell membrane</keyword>
<comment type="subcellular location">
    <subcellularLocation>
        <location evidence="1">Cell envelope</location>
    </subcellularLocation>
</comment>
<keyword evidence="5 8" id="KW-1133">Transmembrane helix</keyword>
<evidence type="ECO:0000256" key="2">
    <source>
        <dbReference type="ARBA" id="ARBA00005381"/>
    </source>
</evidence>
<dbReference type="GO" id="GO:0030313">
    <property type="term" value="C:cell envelope"/>
    <property type="evidence" value="ECO:0007669"/>
    <property type="project" value="UniProtKB-SubCell"/>
</dbReference>
<accession>A0A4Q0YJX4</accession>
<name>A0A4Q0YJX4_9BACT</name>
<feature type="transmembrane region" description="Helical" evidence="8">
    <location>
        <begin position="347"/>
        <end position="367"/>
    </location>
</feature>
<evidence type="ECO:0000256" key="6">
    <source>
        <dbReference type="ARBA" id="ARBA00023136"/>
    </source>
</evidence>
<dbReference type="Pfam" id="PF05226">
    <property type="entry name" value="CHASE2"/>
    <property type="match status" value="1"/>
</dbReference>
<evidence type="ECO:0000313" key="10">
    <source>
        <dbReference type="EMBL" id="RXJ69321.1"/>
    </source>
</evidence>
<dbReference type="Pfam" id="PF00211">
    <property type="entry name" value="Guanylate_cyc"/>
    <property type="match status" value="1"/>
</dbReference>
<dbReference type="EMBL" id="PDKJ01000003">
    <property type="protein sequence ID" value="RXJ69321.1"/>
    <property type="molecule type" value="Genomic_DNA"/>
</dbReference>
<dbReference type="FunFam" id="3.30.70.1230:FF:000016">
    <property type="entry name" value="Adenylate/guanylate cyclase domain-containing protein"/>
    <property type="match status" value="1"/>
</dbReference>
<comment type="similarity">
    <text evidence="2">Belongs to the adenylyl cyclase class-3 family.</text>
</comment>
<dbReference type="PANTHER" id="PTHR43081">
    <property type="entry name" value="ADENYLATE CYCLASE, TERMINAL-DIFFERENTIATION SPECIFIC-RELATED"/>
    <property type="match status" value="1"/>
</dbReference>
<protein>
    <submittedName>
        <fullName evidence="10">Adenylate/guanylate cyclase domain-containing protein</fullName>
    </submittedName>
</protein>
<dbReference type="CDD" id="cd07302">
    <property type="entry name" value="CHD"/>
    <property type="match status" value="1"/>
</dbReference>
<proteinExistence type="inferred from homology"/>
<gene>
    <name evidence="10" type="ORF">CRV08_04755</name>
</gene>